<reference evidence="8" key="1">
    <citation type="submission" date="2020-05" db="EMBL/GenBank/DDBJ databases">
        <authorList>
            <person name="Chiriac C."/>
            <person name="Salcher M."/>
            <person name="Ghai R."/>
            <person name="Kavagutti S V."/>
        </authorList>
    </citation>
    <scope>NUCLEOTIDE SEQUENCE</scope>
</reference>
<feature type="transmembrane region" description="Helical" evidence="6">
    <location>
        <begin position="44"/>
        <end position="63"/>
    </location>
</feature>
<dbReference type="GO" id="GO:0016020">
    <property type="term" value="C:membrane"/>
    <property type="evidence" value="ECO:0007669"/>
    <property type="project" value="UniProtKB-SubCell"/>
</dbReference>
<feature type="transmembrane region" description="Helical" evidence="6">
    <location>
        <begin position="100"/>
        <end position="120"/>
    </location>
</feature>
<dbReference type="PANTHER" id="PTHR23506">
    <property type="entry name" value="GH10249P"/>
    <property type="match status" value="1"/>
</dbReference>
<name>A0A6J6PLI6_9ZZZZ</name>
<gene>
    <name evidence="8" type="ORF">UFOPK2399_01306</name>
</gene>
<sequence length="382" mass="39253">MRRILLLTSAIVLVDTLFFAALTPLLPHYAHTLGLGKAGAGVLSGAYPAGALVGGIPSGIVAARLGVKPTVLIGLTFVAITTAIFGFATEAWQLDLARFAQGIASSFSWTGALTWLIAATPIERRGAMIGSAFASAVGGALFGPVVGGVASYAGTSWTFGTIAVCSMGLAVWALLTHAEKPESAQPLSAFVHAMRDPHILLGGWFILLPALIFGAISVIAPLRLSELGFGAAAIGAIWLIAAAIEAVNNILLGRFADRRGTLLPLRLALAGSFGTIIFLALPGNPYVLGVLLILAAVASGAFYTPGMALLTNAAEARGLEYGYAFALINVMWAPGQVLGAVAGGSLAQATSDRVPYALIALVCAATFFGLHGRRDARHQAHT</sequence>
<dbReference type="PANTHER" id="PTHR23506:SF23">
    <property type="entry name" value="GH10249P"/>
    <property type="match status" value="1"/>
</dbReference>
<feature type="transmembrane region" description="Helical" evidence="6">
    <location>
        <begin position="354"/>
        <end position="372"/>
    </location>
</feature>
<feature type="transmembrane region" description="Helical" evidence="6">
    <location>
        <begin position="132"/>
        <end position="153"/>
    </location>
</feature>
<feature type="transmembrane region" description="Helical" evidence="6">
    <location>
        <begin position="322"/>
        <end position="342"/>
    </location>
</feature>
<dbReference type="PROSITE" id="PS50850">
    <property type="entry name" value="MFS"/>
    <property type="match status" value="1"/>
</dbReference>
<evidence type="ECO:0000313" key="8">
    <source>
        <dbReference type="EMBL" id="CAB4700361.1"/>
    </source>
</evidence>
<dbReference type="InterPro" id="IPR020846">
    <property type="entry name" value="MFS_dom"/>
</dbReference>
<evidence type="ECO:0000259" key="7">
    <source>
        <dbReference type="PROSITE" id="PS50850"/>
    </source>
</evidence>
<feature type="transmembrane region" description="Helical" evidence="6">
    <location>
        <begin position="70"/>
        <end position="88"/>
    </location>
</feature>
<keyword evidence="3 6" id="KW-0812">Transmembrane</keyword>
<accession>A0A6J6PLI6</accession>
<evidence type="ECO:0000256" key="6">
    <source>
        <dbReference type="SAM" id="Phobius"/>
    </source>
</evidence>
<evidence type="ECO:0000256" key="5">
    <source>
        <dbReference type="ARBA" id="ARBA00023136"/>
    </source>
</evidence>
<keyword evidence="2" id="KW-0813">Transport</keyword>
<proteinExistence type="predicted"/>
<dbReference type="EMBL" id="CAEZXP010000004">
    <property type="protein sequence ID" value="CAB4700361.1"/>
    <property type="molecule type" value="Genomic_DNA"/>
</dbReference>
<evidence type="ECO:0000256" key="4">
    <source>
        <dbReference type="ARBA" id="ARBA00022989"/>
    </source>
</evidence>
<keyword evidence="4 6" id="KW-1133">Transmembrane helix</keyword>
<dbReference type="InterPro" id="IPR036259">
    <property type="entry name" value="MFS_trans_sf"/>
</dbReference>
<evidence type="ECO:0000256" key="2">
    <source>
        <dbReference type="ARBA" id="ARBA00022448"/>
    </source>
</evidence>
<feature type="domain" description="Major facilitator superfamily (MFS) profile" evidence="7">
    <location>
        <begin position="4"/>
        <end position="382"/>
    </location>
</feature>
<dbReference type="Pfam" id="PF07690">
    <property type="entry name" value="MFS_1"/>
    <property type="match status" value="1"/>
</dbReference>
<feature type="transmembrane region" description="Helical" evidence="6">
    <location>
        <begin position="228"/>
        <end position="251"/>
    </location>
</feature>
<protein>
    <submittedName>
        <fullName evidence="8">Unannotated protein</fullName>
    </submittedName>
</protein>
<feature type="transmembrane region" description="Helical" evidence="6">
    <location>
        <begin position="159"/>
        <end position="178"/>
    </location>
</feature>
<dbReference type="AlphaFoldDB" id="A0A6J6PLI6"/>
<evidence type="ECO:0000256" key="1">
    <source>
        <dbReference type="ARBA" id="ARBA00004141"/>
    </source>
</evidence>
<dbReference type="InterPro" id="IPR011701">
    <property type="entry name" value="MFS"/>
</dbReference>
<dbReference type="Gene3D" id="1.20.1250.20">
    <property type="entry name" value="MFS general substrate transporter like domains"/>
    <property type="match status" value="2"/>
</dbReference>
<feature type="transmembrane region" description="Helical" evidence="6">
    <location>
        <begin position="263"/>
        <end position="281"/>
    </location>
</feature>
<keyword evidence="5 6" id="KW-0472">Membrane</keyword>
<feature type="transmembrane region" description="Helical" evidence="6">
    <location>
        <begin position="199"/>
        <end position="222"/>
    </location>
</feature>
<feature type="transmembrane region" description="Helical" evidence="6">
    <location>
        <begin position="287"/>
        <end position="310"/>
    </location>
</feature>
<comment type="subcellular location">
    <subcellularLocation>
        <location evidence="1">Membrane</location>
        <topology evidence="1">Multi-pass membrane protein</topology>
    </subcellularLocation>
</comment>
<dbReference type="InterPro" id="IPR050930">
    <property type="entry name" value="MFS_Vesicular_Transporter"/>
</dbReference>
<dbReference type="CDD" id="cd17325">
    <property type="entry name" value="MFS_MdtG_SLC18_like"/>
    <property type="match status" value="1"/>
</dbReference>
<dbReference type="GO" id="GO:0022857">
    <property type="term" value="F:transmembrane transporter activity"/>
    <property type="evidence" value="ECO:0007669"/>
    <property type="project" value="InterPro"/>
</dbReference>
<organism evidence="8">
    <name type="scientific">freshwater metagenome</name>
    <dbReference type="NCBI Taxonomy" id="449393"/>
    <lineage>
        <taxon>unclassified sequences</taxon>
        <taxon>metagenomes</taxon>
        <taxon>ecological metagenomes</taxon>
    </lineage>
</organism>
<dbReference type="SUPFAM" id="SSF103473">
    <property type="entry name" value="MFS general substrate transporter"/>
    <property type="match status" value="1"/>
</dbReference>
<evidence type="ECO:0000256" key="3">
    <source>
        <dbReference type="ARBA" id="ARBA00022692"/>
    </source>
</evidence>